<proteinExistence type="predicted"/>
<feature type="chain" id="PRO_5046503986" description="Outer membrane porin, OprD family" evidence="1">
    <location>
        <begin position="23"/>
        <end position="422"/>
    </location>
</feature>
<protein>
    <recommendedName>
        <fullName evidence="4">Outer membrane porin, OprD family</fullName>
    </recommendedName>
</protein>
<keyword evidence="3" id="KW-1185">Reference proteome</keyword>
<evidence type="ECO:0000256" key="1">
    <source>
        <dbReference type="SAM" id="SignalP"/>
    </source>
</evidence>
<feature type="signal peptide" evidence="1">
    <location>
        <begin position="1"/>
        <end position="22"/>
    </location>
</feature>
<evidence type="ECO:0000313" key="3">
    <source>
        <dbReference type="Proteomes" id="UP000755654"/>
    </source>
</evidence>
<dbReference type="Gene3D" id="2.40.160.10">
    <property type="entry name" value="Porin"/>
    <property type="match status" value="1"/>
</dbReference>
<organism evidence="2 3">
    <name type="scientific">Acidithiobacillus sulfurivorans</name>
    <dbReference type="NCBI Taxonomy" id="1958756"/>
    <lineage>
        <taxon>Bacteria</taxon>
        <taxon>Pseudomonadati</taxon>
        <taxon>Pseudomonadota</taxon>
        <taxon>Acidithiobacillia</taxon>
        <taxon>Acidithiobacillales</taxon>
        <taxon>Acidithiobacillaceae</taxon>
        <taxon>Acidithiobacillus</taxon>
    </lineage>
</organism>
<gene>
    <name evidence="2" type="ORF">HAP95_15495</name>
</gene>
<dbReference type="RefSeq" id="WP_215885029.1">
    <property type="nucleotide sequence ID" value="NZ_JAAOMP010000166.1"/>
</dbReference>
<comment type="caution">
    <text evidence="2">The sequence shown here is derived from an EMBL/GenBank/DDBJ whole genome shotgun (WGS) entry which is preliminary data.</text>
</comment>
<name>A0ABS6A366_9PROT</name>
<sequence length="422" mass="47375">MIKKLKYTVLTFGMLHAVGAYAFTGAVYGAAPSYIDGFAINGFVRSFYFYNGYNGAQNQRAFALGGILNIKSPTFLKYFSGGLSFFTAHNFGLYDQSKNSYDPLLMGEKNSINSLGQAYIEFSIPKNIVIKAGDQMLHNMPWLHSHDPMLLPDSYQAIFAKYTPNKNIKLYALREFRWQSRTSNAYYNDNYYYPATYEGDSLYGTFGKLPYTAPQTPGTLAFGAKYTNNFMKTEAWYYDFYKIAKMFYMSASFSKNLGSFKPNLGVQYVRQFNNKSILGNINSVTYGVTSGVKYKNAQLRLSYNENEPKPGAFLNGGVVSPYNIGALYTNSIIVGLVQLGAGNAWQVAGSYLFSPQINTNASYAQYNTYIGKSTELDWTIQYNGINELKNFSITNELSFDTGGGAPEGKDAYYEQLDLQYLF</sequence>
<dbReference type="Proteomes" id="UP000755654">
    <property type="component" value="Unassembled WGS sequence"/>
</dbReference>
<accession>A0ABS6A366</accession>
<evidence type="ECO:0000313" key="2">
    <source>
        <dbReference type="EMBL" id="MBU2761536.1"/>
    </source>
</evidence>
<reference evidence="2 3" key="1">
    <citation type="journal article" date="2021" name="ISME J.">
        <title>Genomic evolution of the class Acidithiobacillia: deep-branching Proteobacteria living in extreme acidic conditions.</title>
        <authorList>
            <person name="Moya-Beltran A."/>
            <person name="Beard S."/>
            <person name="Rojas-Villalobos C."/>
            <person name="Issotta F."/>
            <person name="Gallardo Y."/>
            <person name="Ulloa R."/>
            <person name="Giaveno A."/>
            <person name="Degli Esposti M."/>
            <person name="Johnson D.B."/>
            <person name="Quatrini R."/>
        </authorList>
    </citation>
    <scope>NUCLEOTIDE SEQUENCE [LARGE SCALE GENOMIC DNA]</scope>
    <source>
        <strain evidence="2 3">RW2</strain>
    </source>
</reference>
<evidence type="ECO:0008006" key="4">
    <source>
        <dbReference type="Google" id="ProtNLM"/>
    </source>
</evidence>
<dbReference type="EMBL" id="JAAOMP010000166">
    <property type="protein sequence ID" value="MBU2761536.1"/>
    <property type="molecule type" value="Genomic_DNA"/>
</dbReference>
<dbReference type="InterPro" id="IPR023614">
    <property type="entry name" value="Porin_dom_sf"/>
</dbReference>
<keyword evidence="1" id="KW-0732">Signal</keyword>